<evidence type="ECO:0000256" key="1">
    <source>
        <dbReference type="SAM" id="MobiDB-lite"/>
    </source>
</evidence>
<sequence length="204" mass="22165">MRGKLLDEVQRLEGQRIIPAHAGQTPPAAPRRYAPGNHPRACGANALIMKATQGTYGSSPRMRGKLPRIARRVFQHGIIPAHAGQTLRWSVSMWRPADHPRACGANNFSTYHCTLFPGSSPRMRGKHILNIVTQLWERIIPAHAGQTSSLQSCSAASRKRCAGNPVESLVYREGRYESTGIKTSKGLDTAASRGRGGVISPAPE</sequence>
<dbReference type="AlphaFoldDB" id="A0A8B3RME0"/>
<feature type="region of interest" description="Disordered" evidence="1">
    <location>
        <begin position="182"/>
        <end position="204"/>
    </location>
</feature>
<dbReference type="EMBL" id="RYVC01000010">
    <property type="protein sequence ID" value="RYQ46226.1"/>
    <property type="molecule type" value="Genomic_DNA"/>
</dbReference>
<dbReference type="AntiFam" id="ANF00057">
    <property type="entry name" value="Translation of E. coli type CRISPR repeat"/>
</dbReference>
<evidence type="ECO:0000313" key="2">
    <source>
        <dbReference type="EMBL" id="RYQ46226.1"/>
    </source>
</evidence>
<name>A0A8B3RME0_9BIFI</name>
<accession>A0A8B3RME0</accession>
<organism evidence="2 3">
    <name type="scientific">Bifidobacterium pseudolongum subsp. globosum</name>
    <dbReference type="NCBI Taxonomy" id="1690"/>
    <lineage>
        <taxon>Bacteria</taxon>
        <taxon>Bacillati</taxon>
        <taxon>Actinomycetota</taxon>
        <taxon>Actinomycetes</taxon>
        <taxon>Bifidobacteriales</taxon>
        <taxon>Bifidobacteriaceae</taxon>
        <taxon>Bifidobacterium</taxon>
    </lineage>
</organism>
<evidence type="ECO:0000313" key="3">
    <source>
        <dbReference type="Proteomes" id="UP000292933"/>
    </source>
</evidence>
<protein>
    <submittedName>
        <fullName evidence="2">Uncharacterized protein</fullName>
    </submittedName>
</protein>
<dbReference type="AntiFam" id="ANF00006">
    <property type="entry name" value="Translation of CRISPR region"/>
</dbReference>
<dbReference type="Proteomes" id="UP000292933">
    <property type="component" value="Unassembled WGS sequence"/>
</dbReference>
<comment type="caution">
    <text evidence="2">The sequence shown here is derived from an EMBL/GenBank/DDBJ whole genome shotgun (WGS) entry which is preliminary data.</text>
</comment>
<reference evidence="2 3" key="1">
    <citation type="submission" date="2018-12" db="EMBL/GenBank/DDBJ databases">
        <title>Unveiling genomic diversity among members of the Bifidobacterium pseudolongum species, a widely distributed gut commensal of the animal kingdom.</title>
        <authorList>
            <person name="Lugli G.A."/>
            <person name="Duranti S."/>
            <person name="Albert K."/>
            <person name="Mancabelli L."/>
            <person name="Napoli S."/>
            <person name="Viappiani A."/>
            <person name="Anzalone R."/>
            <person name="Longhi G."/>
            <person name="Milani C."/>
            <person name="Turroni F."/>
            <person name="Alessandri G."/>
            <person name="Sela D.A."/>
            <person name="Van Sinderen D."/>
            <person name="Ventura M."/>
        </authorList>
    </citation>
    <scope>NUCLEOTIDE SEQUENCE [LARGE SCALE GENOMIC DNA]</scope>
    <source>
        <strain evidence="2 3">1780B</strain>
    </source>
</reference>
<proteinExistence type="predicted"/>
<gene>
    <name evidence="2" type="ORF">PG1780B_1256</name>
</gene>